<dbReference type="Pfam" id="PF11726">
    <property type="entry name" value="YagK_YfjJ_C"/>
    <property type="match status" value="1"/>
</dbReference>
<keyword evidence="6" id="KW-1185">Reference proteome</keyword>
<comment type="caution">
    <text evidence="3">The sequence shown here is derived from an EMBL/GenBank/DDBJ whole genome shotgun (WGS) entry which is preliminary data.</text>
</comment>
<protein>
    <recommendedName>
        <fullName evidence="2">YagK/YfjJ C-terminal domain-containing protein</fullName>
    </recommendedName>
</protein>
<dbReference type="InterPro" id="IPR057271">
    <property type="entry name" value="YagK_YfjJ_C"/>
</dbReference>
<dbReference type="Proteomes" id="UP000181661">
    <property type="component" value="Unassembled WGS sequence"/>
</dbReference>
<evidence type="ECO:0000313" key="5">
    <source>
        <dbReference type="Proteomes" id="UP000181661"/>
    </source>
</evidence>
<proteinExistence type="predicted"/>
<evidence type="ECO:0000313" key="6">
    <source>
        <dbReference type="Proteomes" id="UP000182179"/>
    </source>
</evidence>
<dbReference type="OrthoDB" id="8592743at2"/>
<name>A0A1S2UWH5_9PSED</name>
<evidence type="ECO:0000256" key="1">
    <source>
        <dbReference type="SAM" id="MobiDB-lite"/>
    </source>
</evidence>
<organism evidence="3 5">
    <name type="scientific">Pseudomonas costantinii</name>
    <dbReference type="NCBI Taxonomy" id="168469"/>
    <lineage>
        <taxon>Bacteria</taxon>
        <taxon>Pseudomonadati</taxon>
        <taxon>Pseudomonadota</taxon>
        <taxon>Gammaproteobacteria</taxon>
        <taxon>Pseudomonadales</taxon>
        <taxon>Pseudomonadaceae</taxon>
        <taxon>Pseudomonas</taxon>
    </lineage>
</organism>
<evidence type="ECO:0000313" key="3">
    <source>
        <dbReference type="EMBL" id="OIN50495.1"/>
    </source>
</evidence>
<dbReference type="RefSeq" id="WP_071485540.1">
    <property type="nucleotide sequence ID" value="NZ_FNTS01000002.1"/>
</dbReference>
<accession>A0A1S2UWH5</accession>
<gene>
    <name evidence="3" type="ORF">BFL40_19850</name>
    <name evidence="4" type="ORF">SAMN04515675_2590</name>
</gene>
<sequence length="375" mass="42140">MSIDIEERYTALVSKMDVHIKGVGQVGAVDAGLICTLKDASFCVGRLVKSQGDAFRLTATDEYGYAGLESYPSGKLLLRLVRLHMPDDNRFNALYTLEPYLEMAMGKVKEFGLYQLCSSWRATGPVSEVEMLMKHLNECVNQIRESVKTKAFQARLNSYQRSSNKNYKELTGYVDALFERYSRLLVLRVDLSYSKENSKTTQAVAKQDRERLFGNARSNKLFADMVGHIWKLEHGPEKGFHYHMMFFFDGSKVREDVTLARRVGEYWADVVTKGRGLYFNCNANKHAYKTCGVGMIDHTQSALREALRGAVIYLTKTDLYMKLQTQGRGMGKGLSPAPKGVRGRPRAVSLSRECHGLGASPQRPLRGGEGSLVDE</sequence>
<dbReference type="AlphaFoldDB" id="A0A1S2UWH5"/>
<dbReference type="Proteomes" id="UP000182179">
    <property type="component" value="Unassembled WGS sequence"/>
</dbReference>
<evidence type="ECO:0000259" key="2">
    <source>
        <dbReference type="Pfam" id="PF11726"/>
    </source>
</evidence>
<feature type="region of interest" description="Disordered" evidence="1">
    <location>
        <begin position="328"/>
        <end position="375"/>
    </location>
</feature>
<reference evidence="3 5" key="1">
    <citation type="submission" date="2016-08" db="EMBL/GenBank/DDBJ databases">
        <title>Draft genome sequence of Pseudomonas costantinii LMG 22119, type strain isolated from cultivated mushroom (Agaricus bisporus) sporophores.</title>
        <authorList>
            <person name="Tambong J.T."/>
        </authorList>
    </citation>
    <scope>NUCLEOTIDE SEQUENCE [LARGE SCALE GENOMIC DNA]</scope>
    <source>
        <strain evidence="3 5">LMG 22119</strain>
    </source>
</reference>
<dbReference type="EMBL" id="MDDR01000035">
    <property type="protein sequence ID" value="OIN50495.1"/>
    <property type="molecule type" value="Genomic_DNA"/>
</dbReference>
<evidence type="ECO:0000313" key="4">
    <source>
        <dbReference type="EMBL" id="SED80740.1"/>
    </source>
</evidence>
<feature type="domain" description="YagK/YfjJ C-terminal" evidence="2">
    <location>
        <begin position="178"/>
        <end position="273"/>
    </location>
</feature>
<reference evidence="4 6" key="2">
    <citation type="submission" date="2016-10" db="EMBL/GenBank/DDBJ databases">
        <authorList>
            <person name="Varghese N."/>
            <person name="Submissions S."/>
        </authorList>
    </citation>
    <scope>NUCLEOTIDE SEQUENCE [LARGE SCALE GENOMIC DNA]</scope>
    <source>
        <strain evidence="4 6">BS2773</strain>
    </source>
</reference>
<dbReference type="EMBL" id="FNTS01000002">
    <property type="protein sequence ID" value="SED80740.1"/>
    <property type="molecule type" value="Genomic_DNA"/>
</dbReference>